<evidence type="ECO:0000256" key="1">
    <source>
        <dbReference type="ARBA" id="ARBA00000085"/>
    </source>
</evidence>
<evidence type="ECO:0000256" key="2">
    <source>
        <dbReference type="ARBA" id="ARBA00012438"/>
    </source>
</evidence>
<keyword evidence="9" id="KW-0472">Membrane</keyword>
<evidence type="ECO:0000256" key="5">
    <source>
        <dbReference type="ARBA" id="ARBA00022741"/>
    </source>
</evidence>
<dbReference type="Gene3D" id="1.20.5.1930">
    <property type="match status" value="1"/>
</dbReference>
<keyword evidence="8" id="KW-0902">Two-component regulatory system</keyword>
<dbReference type="GO" id="GO:0046983">
    <property type="term" value="F:protein dimerization activity"/>
    <property type="evidence" value="ECO:0007669"/>
    <property type="project" value="InterPro"/>
</dbReference>
<keyword evidence="3" id="KW-0597">Phosphoprotein</keyword>
<evidence type="ECO:0000256" key="3">
    <source>
        <dbReference type="ARBA" id="ARBA00022553"/>
    </source>
</evidence>
<proteinExistence type="predicted"/>
<dbReference type="AlphaFoldDB" id="A0A193C945"/>
<dbReference type="STRING" id="31958.SD37_38155"/>
<dbReference type="GO" id="GO:0000155">
    <property type="term" value="F:phosphorelay sensor kinase activity"/>
    <property type="evidence" value="ECO:0007669"/>
    <property type="project" value="InterPro"/>
</dbReference>
<dbReference type="InterPro" id="IPR036890">
    <property type="entry name" value="HATPase_C_sf"/>
</dbReference>
<organism evidence="11 12">
    <name type="scientific">Amycolatopsis orientalis</name>
    <name type="common">Nocardia orientalis</name>
    <dbReference type="NCBI Taxonomy" id="31958"/>
    <lineage>
        <taxon>Bacteria</taxon>
        <taxon>Bacillati</taxon>
        <taxon>Actinomycetota</taxon>
        <taxon>Actinomycetes</taxon>
        <taxon>Pseudonocardiales</taxon>
        <taxon>Pseudonocardiaceae</taxon>
        <taxon>Amycolatopsis</taxon>
    </lineage>
</organism>
<evidence type="ECO:0000256" key="6">
    <source>
        <dbReference type="ARBA" id="ARBA00022777"/>
    </source>
</evidence>
<dbReference type="SUPFAM" id="SSF55874">
    <property type="entry name" value="ATPase domain of HSP90 chaperone/DNA topoisomerase II/histidine kinase"/>
    <property type="match status" value="1"/>
</dbReference>
<keyword evidence="5" id="KW-0547">Nucleotide-binding</keyword>
<dbReference type="KEGG" id="aori:SD37_38155"/>
<accession>A0A193C945</accession>
<dbReference type="Pfam" id="PF02518">
    <property type="entry name" value="HATPase_c"/>
    <property type="match status" value="1"/>
</dbReference>
<dbReference type="RefSeq" id="WP_044855757.1">
    <property type="nucleotide sequence ID" value="NZ_CP016174.1"/>
</dbReference>
<dbReference type="InterPro" id="IPR003594">
    <property type="entry name" value="HATPase_dom"/>
</dbReference>
<dbReference type="PANTHER" id="PTHR24421">
    <property type="entry name" value="NITRATE/NITRITE SENSOR PROTEIN NARX-RELATED"/>
    <property type="match status" value="1"/>
</dbReference>
<feature type="transmembrane region" description="Helical" evidence="9">
    <location>
        <begin position="135"/>
        <end position="159"/>
    </location>
</feature>
<name>A0A193C945_AMYOR</name>
<feature type="transmembrane region" description="Helical" evidence="9">
    <location>
        <begin position="91"/>
        <end position="115"/>
    </location>
</feature>
<dbReference type="Gene3D" id="3.30.565.10">
    <property type="entry name" value="Histidine kinase-like ATPase, C-terminal domain"/>
    <property type="match status" value="1"/>
</dbReference>
<sequence>MPVPAATRRHLRKLLRGTLGLAIGATTAFAEFFYVLFGGIALAIPALRRPVFAGARALSEVERRRLEKYFGAENATDHTGRRAMAYLVPRCVVGLLGAGILILTLLGAASGVIVIHQLLNGESPGGGAPADWYDFVTTTLFGALLVFLAVQGLVGIATLDRKLARRFLGPSKKEQLRRRVSELATSRAEVVEAVNDERRRIERDLHDGVQQRLVALGMLLGRARRAADPDHASELLRQAHEESQRALNDLREVSWRVYPIALDTDGLHPALEALAERSGVPVHLRVDLPERPAAAIETVVYFVASEAVTNTIKHAAATRIDIEAERDGDSVRVRITDDGTGGARESGGGLSGLARRVAAADGEFTVDSPPGGPTVVTAVLPCA</sequence>
<feature type="domain" description="Histidine kinase/HSP90-like ATPase" evidence="10">
    <location>
        <begin position="295"/>
        <end position="383"/>
    </location>
</feature>
<evidence type="ECO:0000259" key="10">
    <source>
        <dbReference type="SMART" id="SM00387"/>
    </source>
</evidence>
<dbReference type="PANTHER" id="PTHR24421:SF10">
    <property type="entry name" value="NITRATE_NITRITE SENSOR PROTEIN NARQ"/>
    <property type="match status" value="1"/>
</dbReference>
<keyword evidence="4" id="KW-0808">Transferase</keyword>
<comment type="catalytic activity">
    <reaction evidence="1">
        <text>ATP + protein L-histidine = ADP + protein N-phospho-L-histidine.</text>
        <dbReference type="EC" id="2.7.13.3"/>
    </reaction>
</comment>
<dbReference type="eggNOG" id="COG4585">
    <property type="taxonomic scope" value="Bacteria"/>
</dbReference>
<keyword evidence="9" id="KW-0812">Transmembrane</keyword>
<dbReference type="Pfam" id="PF07730">
    <property type="entry name" value="HisKA_3"/>
    <property type="match status" value="1"/>
</dbReference>
<reference evidence="11 12" key="1">
    <citation type="journal article" date="2015" name="Genome Announc.">
        <title>Draft Genome Sequence of Norvancomycin-Producing Strain Amycolatopsis orientalis CPCC200066.</title>
        <authorList>
            <person name="Lei X."/>
            <person name="Yuan F."/>
            <person name="Shi Y."/>
            <person name="Li X."/>
            <person name="Wang L."/>
            <person name="Hong B."/>
        </authorList>
    </citation>
    <scope>NUCLEOTIDE SEQUENCE [LARGE SCALE GENOMIC DNA]</scope>
    <source>
        <strain evidence="11 12">B-37</strain>
    </source>
</reference>
<evidence type="ECO:0000256" key="9">
    <source>
        <dbReference type="SAM" id="Phobius"/>
    </source>
</evidence>
<protein>
    <recommendedName>
        <fullName evidence="2">histidine kinase</fullName>
        <ecNumber evidence="2">2.7.13.3</ecNumber>
    </recommendedName>
</protein>
<keyword evidence="7" id="KW-0067">ATP-binding</keyword>
<dbReference type="InterPro" id="IPR011712">
    <property type="entry name" value="Sig_transdc_His_kin_sub3_dim/P"/>
</dbReference>
<evidence type="ECO:0000256" key="4">
    <source>
        <dbReference type="ARBA" id="ARBA00022679"/>
    </source>
</evidence>
<evidence type="ECO:0000313" key="11">
    <source>
        <dbReference type="EMBL" id="ANN20845.1"/>
    </source>
</evidence>
<keyword evidence="6" id="KW-0418">Kinase</keyword>
<keyword evidence="9" id="KW-1133">Transmembrane helix</keyword>
<dbReference type="Proteomes" id="UP000093695">
    <property type="component" value="Chromosome"/>
</dbReference>
<evidence type="ECO:0000313" key="12">
    <source>
        <dbReference type="Proteomes" id="UP000093695"/>
    </source>
</evidence>
<evidence type="ECO:0000256" key="8">
    <source>
        <dbReference type="ARBA" id="ARBA00023012"/>
    </source>
</evidence>
<dbReference type="SMART" id="SM00387">
    <property type="entry name" value="HATPase_c"/>
    <property type="match status" value="1"/>
</dbReference>
<dbReference type="InterPro" id="IPR050482">
    <property type="entry name" value="Sensor_HK_TwoCompSys"/>
</dbReference>
<keyword evidence="12" id="KW-1185">Reference proteome</keyword>
<feature type="transmembrane region" description="Helical" evidence="9">
    <location>
        <begin position="20"/>
        <end position="47"/>
    </location>
</feature>
<dbReference type="EC" id="2.7.13.3" evidence="2"/>
<dbReference type="GO" id="GO:0005524">
    <property type="term" value="F:ATP binding"/>
    <property type="evidence" value="ECO:0007669"/>
    <property type="project" value="UniProtKB-KW"/>
</dbReference>
<gene>
    <name evidence="11" type="ORF">SD37_38155</name>
</gene>
<evidence type="ECO:0000256" key="7">
    <source>
        <dbReference type="ARBA" id="ARBA00022840"/>
    </source>
</evidence>
<dbReference type="CDD" id="cd16917">
    <property type="entry name" value="HATPase_UhpB-NarQ-NarX-like"/>
    <property type="match status" value="1"/>
</dbReference>
<dbReference type="GO" id="GO:0016020">
    <property type="term" value="C:membrane"/>
    <property type="evidence" value="ECO:0007669"/>
    <property type="project" value="InterPro"/>
</dbReference>
<dbReference type="EMBL" id="CP016174">
    <property type="protein sequence ID" value="ANN20845.1"/>
    <property type="molecule type" value="Genomic_DNA"/>
</dbReference>